<reference evidence="2" key="1">
    <citation type="submission" date="2017-06" db="EMBL/GenBank/DDBJ databases">
        <authorList>
            <person name="Varghese N."/>
            <person name="Submissions S."/>
        </authorList>
    </citation>
    <scope>NUCLEOTIDE SEQUENCE [LARGE SCALE GENOMIC DNA]</scope>
    <source>
        <strain evidence="2">CIP 108523</strain>
    </source>
</reference>
<organism evidence="1 2">
    <name type="scientific">Pseudomonas segetis</name>
    <dbReference type="NCBI Taxonomy" id="298908"/>
    <lineage>
        <taxon>Bacteria</taxon>
        <taxon>Pseudomonadati</taxon>
        <taxon>Pseudomonadota</taxon>
        <taxon>Gammaproteobacteria</taxon>
        <taxon>Pseudomonadales</taxon>
        <taxon>Pseudomonadaceae</taxon>
        <taxon>Pseudomonas</taxon>
    </lineage>
</organism>
<dbReference type="Proteomes" id="UP000242915">
    <property type="component" value="Unassembled WGS sequence"/>
</dbReference>
<proteinExistence type="predicted"/>
<keyword evidence="2" id="KW-1185">Reference proteome</keyword>
<evidence type="ECO:0000313" key="1">
    <source>
        <dbReference type="EMBL" id="SNS98751.1"/>
    </source>
</evidence>
<accession>A0A239IYQ4</accession>
<sequence length="36" mass="3742">MALSATRQVRIANTAASKATRPAICLKAWLADTGAL</sequence>
<evidence type="ECO:0000313" key="2">
    <source>
        <dbReference type="Proteomes" id="UP000242915"/>
    </source>
</evidence>
<name>A0A239IYQ4_9PSED</name>
<gene>
    <name evidence="1" type="ORF">SAMN05216255_4096</name>
</gene>
<dbReference type="AlphaFoldDB" id="A0A239IYQ4"/>
<dbReference type="EMBL" id="FZOG01000007">
    <property type="protein sequence ID" value="SNS98751.1"/>
    <property type="molecule type" value="Genomic_DNA"/>
</dbReference>
<protein>
    <submittedName>
        <fullName evidence="1">Uncharacterized protein</fullName>
    </submittedName>
</protein>